<dbReference type="InterPro" id="IPR000620">
    <property type="entry name" value="EamA_dom"/>
</dbReference>
<protein>
    <submittedName>
        <fullName evidence="4">Putative membrane protein</fullName>
    </submittedName>
</protein>
<feature type="domain" description="EamA" evidence="3">
    <location>
        <begin position="168"/>
        <end position="308"/>
    </location>
</feature>
<evidence type="ECO:0000313" key="4">
    <source>
        <dbReference type="EMBL" id="KXA18932.1"/>
    </source>
</evidence>
<feature type="transmembrane region" description="Helical" evidence="2">
    <location>
        <begin position="210"/>
        <end position="229"/>
    </location>
</feature>
<feature type="transmembrane region" description="Helical" evidence="2">
    <location>
        <begin position="33"/>
        <end position="55"/>
    </location>
</feature>
<dbReference type="AlphaFoldDB" id="A0A133NRK6"/>
<dbReference type="RefSeq" id="WP_060786571.1">
    <property type="nucleotide sequence ID" value="NZ_KQ956810.1"/>
</dbReference>
<proteinExistence type="inferred from homology"/>
<keyword evidence="2" id="KW-0812">Transmembrane</keyword>
<sequence>MKYSLISGLFWGLDTALLAVLVALSVHGLTPSAVWYVGVVGACVHDVVCAVILWIYMACRSKLRETVALCKRVKLIVPIVLSSLLGGPIGMTGYAIAASNIGAGYAAAISALYPAFGIVLSSIVLRERLSALKYCAFAVTLIAVGVLGYCSCAESSTATVASVGSIVLGLIAAVFSVIGWGSEAVACAWATRKQSVDDEVMLHVRETVSALSYALLIVPLCTILPVFSVKIMQSAGFIALAIFIALLGTASYLCYYRGIAQVGATRAMAGNITYAVWSMIAAALLSQTIPPLIAWACCVVIIAGTVVVASEK</sequence>
<feature type="domain" description="EamA" evidence="3">
    <location>
        <begin position="5"/>
        <end position="147"/>
    </location>
</feature>
<feature type="transmembrane region" description="Helical" evidence="2">
    <location>
        <begin position="75"/>
        <end position="97"/>
    </location>
</feature>
<feature type="transmembrane region" description="Helical" evidence="2">
    <location>
        <begin position="235"/>
        <end position="255"/>
    </location>
</feature>
<comment type="caution">
    <text evidence="4">The sequence shown here is derived from an EMBL/GenBank/DDBJ whole genome shotgun (WGS) entry which is preliminary data.</text>
</comment>
<evidence type="ECO:0000256" key="2">
    <source>
        <dbReference type="SAM" id="Phobius"/>
    </source>
</evidence>
<dbReference type="GO" id="GO:0016020">
    <property type="term" value="C:membrane"/>
    <property type="evidence" value="ECO:0007669"/>
    <property type="project" value="InterPro"/>
</dbReference>
<name>A0A133NRK6_GARVA</name>
<dbReference type="Proteomes" id="UP000070558">
    <property type="component" value="Unassembled WGS sequence"/>
</dbReference>
<evidence type="ECO:0000259" key="3">
    <source>
        <dbReference type="Pfam" id="PF00892"/>
    </source>
</evidence>
<dbReference type="EMBL" id="LRQA01000022">
    <property type="protein sequence ID" value="KXA18932.1"/>
    <property type="molecule type" value="Genomic_DNA"/>
</dbReference>
<organism evidence="4 5">
    <name type="scientific">Gardnerella vaginalis</name>
    <dbReference type="NCBI Taxonomy" id="2702"/>
    <lineage>
        <taxon>Bacteria</taxon>
        <taxon>Bacillati</taxon>
        <taxon>Actinomycetota</taxon>
        <taxon>Actinomycetes</taxon>
        <taxon>Bifidobacteriales</taxon>
        <taxon>Bifidobacteriaceae</taxon>
        <taxon>Gardnerella</taxon>
    </lineage>
</organism>
<feature type="transmembrane region" description="Helical" evidence="2">
    <location>
        <begin position="131"/>
        <end position="149"/>
    </location>
</feature>
<dbReference type="SUPFAM" id="SSF103481">
    <property type="entry name" value="Multidrug resistance efflux transporter EmrE"/>
    <property type="match status" value="2"/>
</dbReference>
<dbReference type="OrthoDB" id="5604143at2"/>
<feature type="transmembrane region" description="Helical" evidence="2">
    <location>
        <begin position="9"/>
        <end position="27"/>
    </location>
</feature>
<feature type="transmembrane region" description="Helical" evidence="2">
    <location>
        <begin position="103"/>
        <end position="124"/>
    </location>
</feature>
<evidence type="ECO:0000313" key="5">
    <source>
        <dbReference type="Proteomes" id="UP000070558"/>
    </source>
</evidence>
<comment type="similarity">
    <text evidence="1">Belongs to the EamA transporter family.</text>
</comment>
<feature type="transmembrane region" description="Helical" evidence="2">
    <location>
        <begin position="292"/>
        <end position="310"/>
    </location>
</feature>
<keyword evidence="2" id="KW-0472">Membrane</keyword>
<dbReference type="InterPro" id="IPR037185">
    <property type="entry name" value="EmrE-like"/>
</dbReference>
<keyword evidence="2" id="KW-1133">Transmembrane helix</keyword>
<feature type="transmembrane region" description="Helical" evidence="2">
    <location>
        <begin position="267"/>
        <end position="286"/>
    </location>
</feature>
<gene>
    <name evidence="4" type="ORF">HMPREF3216_00270</name>
</gene>
<dbReference type="Pfam" id="PF00892">
    <property type="entry name" value="EamA"/>
    <property type="match status" value="2"/>
</dbReference>
<feature type="transmembrane region" description="Helical" evidence="2">
    <location>
        <begin position="161"/>
        <end position="189"/>
    </location>
</feature>
<reference evidence="4 5" key="1">
    <citation type="submission" date="2016-01" db="EMBL/GenBank/DDBJ databases">
        <authorList>
            <person name="Oliw E.H."/>
        </authorList>
    </citation>
    <scope>NUCLEOTIDE SEQUENCE [LARGE SCALE GENOMIC DNA]</scope>
    <source>
        <strain evidence="4 5">GED7760B</strain>
    </source>
</reference>
<dbReference type="PATRIC" id="fig|2702.99.peg.271"/>
<accession>A0A133NRK6</accession>
<evidence type="ECO:0000256" key="1">
    <source>
        <dbReference type="ARBA" id="ARBA00007362"/>
    </source>
</evidence>